<dbReference type="RefSeq" id="WP_003890587.1">
    <property type="nucleotide sequence ID" value="NZ_ANBO01000041.1"/>
</dbReference>
<comment type="caution">
    <text evidence="2">The sequence shown here is derived from an EMBL/GenBank/DDBJ whole genome shotgun (WGS) entry which is preliminary data.</text>
</comment>
<evidence type="ECO:0000313" key="3">
    <source>
        <dbReference type="Proteomes" id="UP000325690"/>
    </source>
</evidence>
<dbReference type="EMBL" id="ANBP01000056">
    <property type="protein sequence ID" value="KAB7750951.1"/>
    <property type="molecule type" value="Genomic_DNA"/>
</dbReference>
<evidence type="ECO:0008006" key="4">
    <source>
        <dbReference type="Google" id="ProtNLM"/>
    </source>
</evidence>
<evidence type="ECO:0000313" key="2">
    <source>
        <dbReference type="EMBL" id="KAB7750951.1"/>
    </source>
</evidence>
<feature type="signal peptide" evidence="1">
    <location>
        <begin position="1"/>
        <end position="21"/>
    </location>
</feature>
<reference evidence="2 3" key="1">
    <citation type="submission" date="2012-10" db="EMBL/GenBank/DDBJ databases">
        <title>The draft sequence of the Mycobacterium pheli genome.</title>
        <authorList>
            <person name="Pettersson B.M.F."/>
            <person name="Das S."/>
            <person name="Dasgupta S."/>
            <person name="Bhattacharya A."/>
            <person name="Kirsebom L.A."/>
        </authorList>
    </citation>
    <scope>NUCLEOTIDE SEQUENCE [LARGE SCALE GENOMIC DNA]</scope>
    <source>
        <strain evidence="2 3">CCUG 21000</strain>
    </source>
</reference>
<dbReference type="AlphaFoldDB" id="A0A5N5UMY3"/>
<protein>
    <recommendedName>
        <fullName evidence="4">Secreted protein</fullName>
    </recommendedName>
</protein>
<keyword evidence="3" id="KW-1185">Reference proteome</keyword>
<sequence>MRGFRLAATVSAITLSATVCAVAPPAAADGDFGVALNGTYRVFSDGQWAKRGMAPGGGEVFFRIPSVTQTWTISTQCVSPIECVGEVKSDLGWTGTIRIDDYWYVDHDVPNWLPCPDGSFAPGHQKFILTGWNPETAQRTIKNRDFLMGRDVTKSPSGACGRNQPVVVEMPVRLERV</sequence>
<feature type="chain" id="PRO_5038540041" description="Secreted protein" evidence="1">
    <location>
        <begin position="22"/>
        <end position="177"/>
    </location>
</feature>
<proteinExistence type="predicted"/>
<dbReference type="Proteomes" id="UP000325690">
    <property type="component" value="Unassembled WGS sequence"/>
</dbReference>
<organism evidence="2 3">
    <name type="scientific">Mycolicibacterium phlei DSM 43239 = CCUG 21000</name>
    <dbReference type="NCBI Taxonomy" id="1226750"/>
    <lineage>
        <taxon>Bacteria</taxon>
        <taxon>Bacillati</taxon>
        <taxon>Actinomycetota</taxon>
        <taxon>Actinomycetes</taxon>
        <taxon>Mycobacteriales</taxon>
        <taxon>Mycobacteriaceae</taxon>
        <taxon>Mycolicibacterium</taxon>
    </lineage>
</organism>
<accession>A0A5N5UMY3</accession>
<dbReference type="GeneID" id="74303960"/>
<evidence type="ECO:0000256" key="1">
    <source>
        <dbReference type="SAM" id="SignalP"/>
    </source>
</evidence>
<name>A0A5N5UMY3_MYCPH</name>
<gene>
    <name evidence="2" type="ORF">MPHL21000_25320</name>
</gene>
<keyword evidence="1" id="KW-0732">Signal</keyword>